<dbReference type="InterPro" id="IPR002123">
    <property type="entry name" value="Plipid/glycerol_acylTrfase"/>
</dbReference>
<name>A0A3B0U851_9ZZZZ</name>
<feature type="non-terminal residue" evidence="2">
    <location>
        <position position="276"/>
    </location>
</feature>
<dbReference type="InterPro" id="IPR052744">
    <property type="entry name" value="GPAT/DAPAT"/>
</dbReference>
<gene>
    <name evidence="2" type="ORF">MNBD_BACTEROID07-745</name>
</gene>
<proteinExistence type="predicted"/>
<dbReference type="EMBL" id="UOET01000041">
    <property type="protein sequence ID" value="VAW26558.1"/>
    <property type="molecule type" value="Genomic_DNA"/>
</dbReference>
<evidence type="ECO:0000313" key="2">
    <source>
        <dbReference type="EMBL" id="VAW26558.1"/>
    </source>
</evidence>
<dbReference type="Pfam" id="PF01553">
    <property type="entry name" value="Acyltransferase"/>
    <property type="match status" value="1"/>
</dbReference>
<dbReference type="GO" id="GO:0008654">
    <property type="term" value="P:phospholipid biosynthetic process"/>
    <property type="evidence" value="ECO:0007669"/>
    <property type="project" value="TreeGrafter"/>
</dbReference>
<dbReference type="AlphaFoldDB" id="A0A3B0U851"/>
<protein>
    <recommendedName>
        <fullName evidence="1">Phospholipid/glycerol acyltransferase domain-containing protein</fullName>
    </recommendedName>
</protein>
<dbReference type="PANTHER" id="PTHR31605">
    <property type="entry name" value="GLYCEROL-3-PHOSPHATE O-ACYLTRANSFERASE 1"/>
    <property type="match status" value="1"/>
</dbReference>
<feature type="domain" description="Phospholipid/glycerol acyltransferase" evidence="1">
    <location>
        <begin position="46"/>
        <end position="174"/>
    </location>
</feature>
<dbReference type="SMART" id="SM00563">
    <property type="entry name" value="PlsC"/>
    <property type="match status" value="1"/>
</dbReference>
<organism evidence="2">
    <name type="scientific">hydrothermal vent metagenome</name>
    <dbReference type="NCBI Taxonomy" id="652676"/>
    <lineage>
        <taxon>unclassified sequences</taxon>
        <taxon>metagenomes</taxon>
        <taxon>ecological metagenomes</taxon>
    </lineage>
</organism>
<accession>A0A3B0U851</accession>
<dbReference type="PANTHER" id="PTHR31605:SF0">
    <property type="entry name" value="GLYCEROL-3-PHOSPHATE O-ACYLTRANSFERASE 1"/>
    <property type="match status" value="1"/>
</dbReference>
<evidence type="ECO:0000259" key="1">
    <source>
        <dbReference type="SMART" id="SM00563"/>
    </source>
</evidence>
<dbReference type="GO" id="GO:0004366">
    <property type="term" value="F:glycerol-3-phosphate O-acyltransferase activity"/>
    <property type="evidence" value="ECO:0007669"/>
    <property type="project" value="TreeGrafter"/>
</dbReference>
<dbReference type="GO" id="GO:0016287">
    <property type="term" value="F:glycerone-phosphate O-acyltransferase activity"/>
    <property type="evidence" value="ECO:0007669"/>
    <property type="project" value="TreeGrafter"/>
</dbReference>
<sequence>MGVENIEKYSFRFSVLKAWMQFWHNKIFYRKVVYVHREKVPLQDHLIFTPNHQNALMDALAIEFSFRNQFVFVARSDIFKKKFIARILYFLKILPVYRIRDGYESLRKNEMVFKKTLDIIRNKNGFVILPEGNHAGFRRLRALKKGFARIAFQAEEASGFLLDIKIIPVGINYSNYENVHSDLLVVFGDAFSVSEFYEAYRTHPAKAYNLIKAKLSERLKPLMIHIDSSFYDAYDFFRKTYRDEACRQMALDSNNLYDRFKVEKDIIARLKRFETK</sequence>
<dbReference type="SUPFAM" id="SSF69593">
    <property type="entry name" value="Glycerol-3-phosphate (1)-acyltransferase"/>
    <property type="match status" value="1"/>
</dbReference>
<reference evidence="2" key="1">
    <citation type="submission" date="2018-06" db="EMBL/GenBank/DDBJ databases">
        <authorList>
            <person name="Zhirakovskaya E."/>
        </authorList>
    </citation>
    <scope>NUCLEOTIDE SEQUENCE</scope>
</reference>